<feature type="transmembrane region" description="Helical" evidence="7">
    <location>
        <begin position="79"/>
        <end position="100"/>
    </location>
</feature>
<dbReference type="Proteomes" id="UP000032740">
    <property type="component" value="Chromosome"/>
</dbReference>
<feature type="transmembrane region" description="Helical" evidence="7">
    <location>
        <begin position="260"/>
        <end position="280"/>
    </location>
</feature>
<name>U4KSA8_ALTPJ</name>
<dbReference type="GO" id="GO:0005345">
    <property type="term" value="F:purine nucleobase transmembrane transporter activity"/>
    <property type="evidence" value="ECO:0007669"/>
    <property type="project" value="TreeGrafter"/>
</dbReference>
<evidence type="ECO:0000313" key="9">
    <source>
        <dbReference type="Proteomes" id="UP000032740"/>
    </source>
</evidence>
<feature type="transmembrane region" description="Helical" evidence="7">
    <location>
        <begin position="172"/>
        <end position="191"/>
    </location>
</feature>
<evidence type="ECO:0000256" key="3">
    <source>
        <dbReference type="ARBA" id="ARBA00022448"/>
    </source>
</evidence>
<feature type="transmembrane region" description="Helical" evidence="7">
    <location>
        <begin position="106"/>
        <end position="124"/>
    </location>
</feature>
<evidence type="ECO:0000256" key="2">
    <source>
        <dbReference type="ARBA" id="ARBA00005697"/>
    </source>
</evidence>
<comment type="subcellular location">
    <subcellularLocation>
        <location evidence="1">Endomembrane system</location>
        <topology evidence="1">Multi-pass membrane protein</topology>
    </subcellularLocation>
</comment>
<gene>
    <name evidence="8" type="ORF">BN85413040</name>
</gene>
<dbReference type="STRING" id="1318466.BN85413040"/>
<keyword evidence="5 7" id="KW-1133">Transmembrane helix</keyword>
<comment type="similarity">
    <text evidence="2">Belongs to the nucleobase:cation symporter-2 (NCS2) (TC 2.A.40) family. Azg-like subfamily.</text>
</comment>
<evidence type="ECO:0000256" key="1">
    <source>
        <dbReference type="ARBA" id="ARBA00004127"/>
    </source>
</evidence>
<dbReference type="Pfam" id="PF00860">
    <property type="entry name" value="Xan_ur_permease"/>
    <property type="match status" value="1"/>
</dbReference>
<keyword evidence="4 7" id="KW-0812">Transmembrane</keyword>
<keyword evidence="6 7" id="KW-0472">Membrane</keyword>
<feature type="transmembrane region" description="Helical" evidence="7">
    <location>
        <begin position="25"/>
        <end position="45"/>
    </location>
</feature>
<dbReference type="RefSeq" id="WP_030003764.1">
    <property type="nucleotide sequence ID" value="NC_022538.1"/>
</dbReference>
<dbReference type="KEGG" id="apal:BN85413040"/>
<dbReference type="AlphaFoldDB" id="U4KSA8"/>
<evidence type="ECO:0000256" key="6">
    <source>
        <dbReference type="ARBA" id="ARBA00023136"/>
    </source>
</evidence>
<dbReference type="InterPro" id="IPR045018">
    <property type="entry name" value="Azg-like"/>
</dbReference>
<feature type="transmembrane region" description="Helical" evidence="7">
    <location>
        <begin position="400"/>
        <end position="432"/>
    </location>
</feature>
<evidence type="ECO:0000256" key="7">
    <source>
        <dbReference type="SAM" id="Phobius"/>
    </source>
</evidence>
<proteinExistence type="inferred from homology"/>
<feature type="transmembrane region" description="Helical" evidence="7">
    <location>
        <begin position="203"/>
        <end position="222"/>
    </location>
</feature>
<dbReference type="PANTHER" id="PTHR43337:SF1">
    <property type="entry name" value="XANTHINE_URACIL PERMEASE C887.17-RELATED"/>
    <property type="match status" value="1"/>
</dbReference>
<sequence>MSFIEKIKSFFQFEKRGTNFKKETLGGLVTFLAMSYILAVNPTMIGNAGVPLGGAFIATAVGAAIATIIMAFTANYPVALAPGMGVNAFFTYTIVLTIGYSWQEALAASFIGGLIFVAISFTSLRKKLIDAIPDGLKSAIGAGIGFFIAFVGLQNAGIIVPSGSTGVELGNLSQPTVLVALFGVLVIFALYNVKNKKISRFAFIYAILITAVLYVILALLKVPGIPEIKILSYSELGTFSDTFGGFITGFKTMFEDTPGVITAGAKLATLPIIVFALLFVDIFDTAGTLVAVTKAAGIKDENGGIPKLEKALFADAVGTLISSTMGTPEITSFVESATGVESGAKTGFSNLVVGGLFLLSVLLFPIMSIFNVLSVTSMALILVGAIMAQQIGEINWSDKIIAISSFMTIIGMVVTYSVSDGIAFGFITYTVSMLASGKARKIHPLIYIFSAGFILYFAFYSVGFKLF</sequence>
<evidence type="ECO:0000313" key="8">
    <source>
        <dbReference type="EMBL" id="CCV64881.1"/>
    </source>
</evidence>
<dbReference type="HOGENOM" id="CLU_024508_0_1_14"/>
<evidence type="ECO:0000256" key="5">
    <source>
        <dbReference type="ARBA" id="ARBA00022989"/>
    </source>
</evidence>
<keyword evidence="9" id="KW-1185">Reference proteome</keyword>
<feature type="transmembrane region" description="Helical" evidence="7">
    <location>
        <begin position="355"/>
        <end position="388"/>
    </location>
</feature>
<feature type="transmembrane region" description="Helical" evidence="7">
    <location>
        <begin position="136"/>
        <end position="160"/>
    </location>
</feature>
<dbReference type="OrthoDB" id="9808458at2"/>
<dbReference type="GO" id="GO:0012505">
    <property type="term" value="C:endomembrane system"/>
    <property type="evidence" value="ECO:0007669"/>
    <property type="project" value="UniProtKB-SubCell"/>
</dbReference>
<feature type="transmembrane region" description="Helical" evidence="7">
    <location>
        <begin position="51"/>
        <end position="72"/>
    </location>
</feature>
<dbReference type="EMBL" id="FO681347">
    <property type="protein sequence ID" value="CCV64881.1"/>
    <property type="molecule type" value="Genomic_DNA"/>
</dbReference>
<reference evidence="8 9" key="1">
    <citation type="journal article" date="2013" name="J. Mol. Microbiol. Biotechnol.">
        <title>Analysis of the Complete Genomes of Acholeplasma brassicae , A. palmae and A. laidlawii and Their Comparison to the Obligate Parasites from ' Candidatus Phytoplasma'.</title>
        <authorList>
            <person name="Kube M."/>
            <person name="Siewert C."/>
            <person name="Migdoll A.M."/>
            <person name="Duduk B."/>
            <person name="Holz S."/>
            <person name="Rabus R."/>
            <person name="Seemuller E."/>
            <person name="Mitrovic J."/>
            <person name="Muller I."/>
            <person name="Buttner C."/>
            <person name="Reinhardt R."/>
        </authorList>
    </citation>
    <scope>NUCLEOTIDE SEQUENCE [LARGE SCALE GENOMIC DNA]</scope>
    <source>
        <strain evidence="8 9">J233</strain>
    </source>
</reference>
<dbReference type="GO" id="GO:0005886">
    <property type="term" value="C:plasma membrane"/>
    <property type="evidence" value="ECO:0007669"/>
    <property type="project" value="TreeGrafter"/>
</dbReference>
<keyword evidence="3" id="KW-0813">Transport</keyword>
<accession>U4KSA8</accession>
<evidence type="ECO:0000256" key="4">
    <source>
        <dbReference type="ARBA" id="ARBA00022692"/>
    </source>
</evidence>
<dbReference type="PANTHER" id="PTHR43337">
    <property type="entry name" value="XANTHINE/URACIL PERMEASE C887.17-RELATED"/>
    <property type="match status" value="1"/>
</dbReference>
<organism evidence="8 9">
    <name type="scientific">Alteracholeplasma palmae (strain ATCC 49389 / J233)</name>
    <name type="common">Acholeplasma palmae</name>
    <dbReference type="NCBI Taxonomy" id="1318466"/>
    <lineage>
        <taxon>Bacteria</taxon>
        <taxon>Bacillati</taxon>
        <taxon>Mycoplasmatota</taxon>
        <taxon>Mollicutes</taxon>
        <taxon>Acholeplasmatales</taxon>
        <taxon>Acholeplasmataceae</taxon>
        <taxon>Acholeplasma</taxon>
    </lineage>
</organism>
<feature type="transmembrane region" description="Helical" evidence="7">
    <location>
        <begin position="444"/>
        <end position="462"/>
    </location>
</feature>
<protein>
    <submittedName>
        <fullName evidence="8">Xanthine/uracil/vitamin C permease</fullName>
    </submittedName>
</protein>
<dbReference type="InterPro" id="IPR006043">
    <property type="entry name" value="NCS2"/>
</dbReference>